<reference evidence="2 3" key="1">
    <citation type="submission" date="2020-07" db="EMBL/GenBank/DDBJ databases">
        <title>Pseudogemmobacter sp. nov., isolated from poultry manure in Taiwan.</title>
        <authorList>
            <person name="Lin S.-Y."/>
            <person name="Tang Y.-S."/>
            <person name="Young C.-C."/>
        </authorList>
    </citation>
    <scope>NUCLEOTIDE SEQUENCE [LARGE SCALE GENOMIC DNA]</scope>
    <source>
        <strain evidence="2 3">CC-YST710</strain>
    </source>
</reference>
<dbReference type="Proteomes" id="UP001198571">
    <property type="component" value="Unassembled WGS sequence"/>
</dbReference>
<protein>
    <submittedName>
        <fullName evidence="2">Succinate dehydrogenase</fullName>
    </submittedName>
</protein>
<keyword evidence="3" id="KW-1185">Reference proteome</keyword>
<sequence length="114" mass="11861">MRAALLLACLALPACVAGEAVMQETSRSLARTAVNGAARQYLPGVTVTPFTDCIINNAQTGELLQLAQSASQGANGVTQAWPVVQTVMQRPEAMQCLTGQLSAGQMIQVGGFLL</sequence>
<keyword evidence="1" id="KW-0732">Signal</keyword>
<organism evidence="2 3">
    <name type="scientific">Pseudogemmobacter faecipullorum</name>
    <dbReference type="NCBI Taxonomy" id="2755041"/>
    <lineage>
        <taxon>Bacteria</taxon>
        <taxon>Pseudomonadati</taxon>
        <taxon>Pseudomonadota</taxon>
        <taxon>Alphaproteobacteria</taxon>
        <taxon>Rhodobacterales</taxon>
        <taxon>Paracoccaceae</taxon>
        <taxon>Pseudogemmobacter</taxon>
    </lineage>
</organism>
<evidence type="ECO:0000313" key="3">
    <source>
        <dbReference type="Proteomes" id="UP001198571"/>
    </source>
</evidence>
<accession>A0ABS8CH67</accession>
<evidence type="ECO:0000313" key="2">
    <source>
        <dbReference type="EMBL" id="MCB5408699.1"/>
    </source>
</evidence>
<proteinExistence type="predicted"/>
<evidence type="ECO:0000256" key="1">
    <source>
        <dbReference type="SAM" id="SignalP"/>
    </source>
</evidence>
<dbReference type="RefSeq" id="WP_226933570.1">
    <property type="nucleotide sequence ID" value="NZ_JACDXX010000001.1"/>
</dbReference>
<name>A0ABS8CH67_9RHOB</name>
<gene>
    <name evidence="2" type="ORF">H0485_01585</name>
</gene>
<feature type="signal peptide" evidence="1">
    <location>
        <begin position="1"/>
        <end position="19"/>
    </location>
</feature>
<dbReference type="EMBL" id="JACDXX010000001">
    <property type="protein sequence ID" value="MCB5408699.1"/>
    <property type="molecule type" value="Genomic_DNA"/>
</dbReference>
<comment type="caution">
    <text evidence="2">The sequence shown here is derived from an EMBL/GenBank/DDBJ whole genome shotgun (WGS) entry which is preliminary data.</text>
</comment>
<feature type="chain" id="PRO_5045915065" evidence="1">
    <location>
        <begin position="20"/>
        <end position="114"/>
    </location>
</feature>